<protein>
    <submittedName>
        <fullName evidence="2">Uncharacterized protein</fullName>
    </submittedName>
</protein>
<reference evidence="2" key="1">
    <citation type="journal article" date="2022" name="bioRxiv">
        <title>Sequencing and chromosome-scale assembly of the giantPleurodeles waltlgenome.</title>
        <authorList>
            <person name="Brown T."/>
            <person name="Elewa A."/>
            <person name="Iarovenko S."/>
            <person name="Subramanian E."/>
            <person name="Araus A.J."/>
            <person name="Petzold A."/>
            <person name="Susuki M."/>
            <person name="Suzuki K.-i.T."/>
            <person name="Hayashi T."/>
            <person name="Toyoda A."/>
            <person name="Oliveira C."/>
            <person name="Osipova E."/>
            <person name="Leigh N.D."/>
            <person name="Simon A."/>
            <person name="Yun M.H."/>
        </authorList>
    </citation>
    <scope>NUCLEOTIDE SEQUENCE</scope>
    <source>
        <strain evidence="2">20211129_DDA</strain>
        <tissue evidence="2">Liver</tissue>
    </source>
</reference>
<keyword evidence="3" id="KW-1185">Reference proteome</keyword>
<evidence type="ECO:0000313" key="3">
    <source>
        <dbReference type="Proteomes" id="UP001066276"/>
    </source>
</evidence>
<dbReference type="Proteomes" id="UP001066276">
    <property type="component" value="Chromosome 3_2"/>
</dbReference>
<proteinExistence type="predicted"/>
<feature type="compositionally biased region" description="Basic and acidic residues" evidence="1">
    <location>
        <begin position="36"/>
        <end position="72"/>
    </location>
</feature>
<sequence length="72" mass="8260">MVVYAAAVQTSRTLHGDRNVVATEFGTPLHAAKMRSASEERLRSVDNNTRRGEDVRDEDNRRMRDRVSTRPF</sequence>
<organism evidence="2 3">
    <name type="scientific">Pleurodeles waltl</name>
    <name type="common">Iberian ribbed newt</name>
    <dbReference type="NCBI Taxonomy" id="8319"/>
    <lineage>
        <taxon>Eukaryota</taxon>
        <taxon>Metazoa</taxon>
        <taxon>Chordata</taxon>
        <taxon>Craniata</taxon>
        <taxon>Vertebrata</taxon>
        <taxon>Euteleostomi</taxon>
        <taxon>Amphibia</taxon>
        <taxon>Batrachia</taxon>
        <taxon>Caudata</taxon>
        <taxon>Salamandroidea</taxon>
        <taxon>Salamandridae</taxon>
        <taxon>Pleurodelinae</taxon>
        <taxon>Pleurodeles</taxon>
    </lineage>
</organism>
<accession>A0AAV7TZQ1</accession>
<name>A0AAV7TZQ1_PLEWA</name>
<dbReference type="AlphaFoldDB" id="A0AAV7TZQ1"/>
<evidence type="ECO:0000256" key="1">
    <source>
        <dbReference type="SAM" id="MobiDB-lite"/>
    </source>
</evidence>
<comment type="caution">
    <text evidence="2">The sequence shown here is derived from an EMBL/GenBank/DDBJ whole genome shotgun (WGS) entry which is preliminary data.</text>
</comment>
<evidence type="ECO:0000313" key="2">
    <source>
        <dbReference type="EMBL" id="KAJ1182118.1"/>
    </source>
</evidence>
<dbReference type="EMBL" id="JANPWB010000006">
    <property type="protein sequence ID" value="KAJ1182118.1"/>
    <property type="molecule type" value="Genomic_DNA"/>
</dbReference>
<feature type="region of interest" description="Disordered" evidence="1">
    <location>
        <begin position="32"/>
        <end position="72"/>
    </location>
</feature>
<gene>
    <name evidence="2" type="ORF">NDU88_007313</name>
</gene>